<accession>A0A927R7I9</accession>
<dbReference type="EMBL" id="JADBEB010000001">
    <property type="protein sequence ID" value="MBE1489479.1"/>
    <property type="molecule type" value="Genomic_DNA"/>
</dbReference>
<proteinExistence type="predicted"/>
<protein>
    <submittedName>
        <fullName evidence="2">Uncharacterized protein</fullName>
    </submittedName>
</protein>
<gene>
    <name evidence="2" type="ORF">H4W31_005117</name>
</gene>
<evidence type="ECO:0000313" key="3">
    <source>
        <dbReference type="Proteomes" id="UP000649753"/>
    </source>
</evidence>
<evidence type="ECO:0000313" key="2">
    <source>
        <dbReference type="EMBL" id="MBE1489479.1"/>
    </source>
</evidence>
<keyword evidence="3" id="KW-1185">Reference proteome</keyword>
<evidence type="ECO:0000256" key="1">
    <source>
        <dbReference type="SAM" id="MobiDB-lite"/>
    </source>
</evidence>
<name>A0A927R7I9_9ACTN</name>
<reference evidence="2" key="1">
    <citation type="submission" date="2020-10" db="EMBL/GenBank/DDBJ databases">
        <title>Sequencing the genomes of 1000 actinobacteria strains.</title>
        <authorList>
            <person name="Klenk H.-P."/>
        </authorList>
    </citation>
    <scope>NUCLEOTIDE SEQUENCE</scope>
    <source>
        <strain evidence="2">DSM 46832</strain>
    </source>
</reference>
<sequence length="34" mass="3499">MLLVSRPVGAGPLGQPSGRMHKTRAHGYASVVPA</sequence>
<feature type="region of interest" description="Disordered" evidence="1">
    <location>
        <begin position="1"/>
        <end position="34"/>
    </location>
</feature>
<dbReference type="Proteomes" id="UP000649753">
    <property type="component" value="Unassembled WGS sequence"/>
</dbReference>
<dbReference type="AlphaFoldDB" id="A0A927R7I9"/>
<organism evidence="2 3">
    <name type="scientific">Plantactinospora soyae</name>
    <dbReference type="NCBI Taxonomy" id="1544732"/>
    <lineage>
        <taxon>Bacteria</taxon>
        <taxon>Bacillati</taxon>
        <taxon>Actinomycetota</taxon>
        <taxon>Actinomycetes</taxon>
        <taxon>Micromonosporales</taxon>
        <taxon>Micromonosporaceae</taxon>
        <taxon>Plantactinospora</taxon>
    </lineage>
</organism>
<comment type="caution">
    <text evidence="2">The sequence shown here is derived from an EMBL/GenBank/DDBJ whole genome shotgun (WGS) entry which is preliminary data.</text>
</comment>